<dbReference type="PROSITE" id="PS00108">
    <property type="entry name" value="PROTEIN_KINASE_ST"/>
    <property type="match status" value="1"/>
</dbReference>
<keyword evidence="3" id="KW-0418">Kinase</keyword>
<feature type="compositionally biased region" description="Basic and acidic residues" evidence="6">
    <location>
        <begin position="447"/>
        <end position="458"/>
    </location>
</feature>
<dbReference type="GO" id="GO:0004709">
    <property type="term" value="F:MAP kinase kinase kinase activity"/>
    <property type="evidence" value="ECO:0007669"/>
    <property type="project" value="TreeGrafter"/>
</dbReference>
<dbReference type="FunFam" id="1.10.510.10:FF:000243">
    <property type="entry name" value="mitogen-activated protein kinase kinase kinase 20 isoform X2"/>
    <property type="match status" value="1"/>
</dbReference>
<evidence type="ECO:0000313" key="8">
    <source>
        <dbReference type="EMBL" id="PWA25408.1"/>
    </source>
</evidence>
<name>A0A315W132_GAMAF</name>
<dbReference type="STRING" id="33528.ENSGAFP00000011868"/>
<dbReference type="InterPro" id="IPR008271">
    <property type="entry name" value="Ser/Thr_kinase_AS"/>
</dbReference>
<evidence type="ECO:0000256" key="3">
    <source>
        <dbReference type="ARBA" id="ARBA00022777"/>
    </source>
</evidence>
<dbReference type="PANTHER" id="PTHR44329">
    <property type="entry name" value="SERINE/THREONINE-PROTEIN KINASE TNNI3K-RELATED"/>
    <property type="match status" value="1"/>
</dbReference>
<dbReference type="Pfam" id="PF07714">
    <property type="entry name" value="PK_Tyr_Ser-Thr"/>
    <property type="match status" value="1"/>
</dbReference>
<sequence>MSSPGSSFVQIKHEDLLFYENCGGGSFGSVYRALWLSQDKEVAVKKLLKIDKEAEILSVLSHKNIIQFYGAVLEPPNYGIVTEYASGGSLYDYISSEQSEEMDMEQIMTWAIQIAKGMHYLHAEAPVKVIHRDLKSRNVVMTADKVLKICDFGASKFLSHTTHMTVVGTFPWMAPEVIQSLPVSETCDTYSYGVVLWEMLTREVPFKGFEGLQVAWLVVEKQEVLSTCSHTFTNPPLRLTIPTSCPASFAELMRKCWQADPKERPQFKQVLLTLESMANDSRLPDQCNSFLHNKDQWRCEIESTLERLRKLERELYSKEKELEERERRLKLWEERLMERSNMTPSPTSLLMDRSNISPFFTPMSIGSSGSFFRSHSQDSNSASLSSAGVSSAGVSCLLRTLSNGDTERGSSAVMERGLGSLDSGRLHVMLRGLQGRFEEDREDEGTIEEKDWGHKEQNDSGSLEGGRVQVTLRSFPGGVVEREERTWEEGDRERGGMQRSRVTTIVRGYSGGFGETEEQGEKDGGWEIEKLGDKLEERGVEGGIEGSRLPSMFKGLRGSFGSLGDMLSLDMDEMGEMDRLGDMDMNVNMGDLGVMKVRGQGVRSEVGVRGRRSDMGVVVQGVRGDLSEAISQKIRGEVGVVGRSGMQVSMRASSNQNSVKSCSVRHGTKINMATSAMDMMELDWSDTSVKLPLPSQHREIAVPAECEKDYPTSRTLSPRKLLSAAESLVSSSSSRSFSSILNMFCCNLLEVWSLLVHHLGQELVFQSISGHCKVNEGGLGLDLWFVVRVIDAISFTQCDLKDLQRAKKCSQSTQTLLSAASYPHQKGVTIRGLQDATDPTTESKQKNRTLIAWLV</sequence>
<dbReference type="AlphaFoldDB" id="A0A315W132"/>
<dbReference type="InterPro" id="IPR001245">
    <property type="entry name" value="Ser-Thr/Tyr_kinase_cat_dom"/>
</dbReference>
<feature type="domain" description="Protein kinase" evidence="7">
    <location>
        <begin position="16"/>
        <end position="291"/>
    </location>
</feature>
<dbReference type="PRINTS" id="PR00109">
    <property type="entry name" value="TYRKINASE"/>
</dbReference>
<evidence type="ECO:0000256" key="2">
    <source>
        <dbReference type="ARBA" id="ARBA00022741"/>
    </source>
</evidence>
<dbReference type="GO" id="GO:0005524">
    <property type="term" value="F:ATP binding"/>
    <property type="evidence" value="ECO:0007669"/>
    <property type="project" value="UniProtKB-KW"/>
</dbReference>
<dbReference type="PANTHER" id="PTHR44329:SF288">
    <property type="entry name" value="MITOGEN-ACTIVATED PROTEIN KINASE KINASE KINASE 20"/>
    <property type="match status" value="1"/>
</dbReference>
<keyword evidence="9" id="KW-1185">Reference proteome</keyword>
<feature type="region of interest" description="Disordered" evidence="6">
    <location>
        <begin position="439"/>
        <end position="463"/>
    </location>
</feature>
<gene>
    <name evidence="8" type="ORF">CCH79_00005164</name>
</gene>
<feature type="coiled-coil region" evidence="5">
    <location>
        <begin position="294"/>
        <end position="335"/>
    </location>
</feature>
<protein>
    <recommendedName>
        <fullName evidence="7">Protein kinase domain-containing protein</fullName>
    </recommendedName>
</protein>
<dbReference type="EMBL" id="NHOQ01001318">
    <property type="protein sequence ID" value="PWA25408.1"/>
    <property type="molecule type" value="Genomic_DNA"/>
</dbReference>
<evidence type="ECO:0000256" key="1">
    <source>
        <dbReference type="ARBA" id="ARBA00022679"/>
    </source>
</evidence>
<evidence type="ECO:0000256" key="6">
    <source>
        <dbReference type="SAM" id="MobiDB-lite"/>
    </source>
</evidence>
<keyword evidence="4" id="KW-0067">ATP-binding</keyword>
<organism evidence="8 9">
    <name type="scientific">Gambusia affinis</name>
    <name type="common">Western mosquitofish</name>
    <name type="synonym">Heterandria affinis</name>
    <dbReference type="NCBI Taxonomy" id="33528"/>
    <lineage>
        <taxon>Eukaryota</taxon>
        <taxon>Metazoa</taxon>
        <taxon>Chordata</taxon>
        <taxon>Craniata</taxon>
        <taxon>Vertebrata</taxon>
        <taxon>Euteleostomi</taxon>
        <taxon>Actinopterygii</taxon>
        <taxon>Neopterygii</taxon>
        <taxon>Teleostei</taxon>
        <taxon>Neoteleostei</taxon>
        <taxon>Acanthomorphata</taxon>
        <taxon>Ovalentaria</taxon>
        <taxon>Atherinomorphae</taxon>
        <taxon>Cyprinodontiformes</taxon>
        <taxon>Poeciliidae</taxon>
        <taxon>Poeciliinae</taxon>
        <taxon>Gambusia</taxon>
    </lineage>
</organism>
<dbReference type="GO" id="GO:0005737">
    <property type="term" value="C:cytoplasm"/>
    <property type="evidence" value="ECO:0007669"/>
    <property type="project" value="TreeGrafter"/>
</dbReference>
<dbReference type="Gene3D" id="3.30.200.20">
    <property type="entry name" value="Phosphorylase Kinase, domain 1"/>
    <property type="match status" value="1"/>
</dbReference>
<evidence type="ECO:0000313" key="9">
    <source>
        <dbReference type="Proteomes" id="UP000250572"/>
    </source>
</evidence>
<evidence type="ECO:0000256" key="5">
    <source>
        <dbReference type="SAM" id="Coils"/>
    </source>
</evidence>
<evidence type="ECO:0000259" key="7">
    <source>
        <dbReference type="PROSITE" id="PS50011"/>
    </source>
</evidence>
<proteinExistence type="predicted"/>
<dbReference type="Gene3D" id="1.10.510.10">
    <property type="entry name" value="Transferase(Phosphotransferase) domain 1"/>
    <property type="match status" value="1"/>
</dbReference>
<dbReference type="PROSITE" id="PS50011">
    <property type="entry name" value="PROTEIN_KINASE_DOM"/>
    <property type="match status" value="1"/>
</dbReference>
<accession>A0A315W132</accession>
<dbReference type="SMART" id="SM00220">
    <property type="entry name" value="S_TKc"/>
    <property type="match status" value="1"/>
</dbReference>
<dbReference type="FunFam" id="3.30.200.20:FF:000220">
    <property type="entry name" value="mitogen-activated protein kinase kinase kinase 20 isoform X1"/>
    <property type="match status" value="1"/>
</dbReference>
<keyword evidence="1" id="KW-0808">Transferase</keyword>
<comment type="caution">
    <text evidence="8">The sequence shown here is derived from an EMBL/GenBank/DDBJ whole genome shotgun (WGS) entry which is preliminary data.</text>
</comment>
<dbReference type="InterPro" id="IPR051681">
    <property type="entry name" value="Ser/Thr_Kinases-Pseudokinases"/>
</dbReference>
<keyword evidence="2" id="KW-0547">Nucleotide-binding</keyword>
<evidence type="ECO:0000256" key="4">
    <source>
        <dbReference type="ARBA" id="ARBA00022840"/>
    </source>
</evidence>
<dbReference type="Proteomes" id="UP000250572">
    <property type="component" value="Unassembled WGS sequence"/>
</dbReference>
<dbReference type="InterPro" id="IPR000719">
    <property type="entry name" value="Prot_kinase_dom"/>
</dbReference>
<dbReference type="InterPro" id="IPR011009">
    <property type="entry name" value="Kinase-like_dom_sf"/>
</dbReference>
<dbReference type="SUPFAM" id="SSF56112">
    <property type="entry name" value="Protein kinase-like (PK-like)"/>
    <property type="match status" value="1"/>
</dbReference>
<keyword evidence="5" id="KW-0175">Coiled coil</keyword>
<reference evidence="8 9" key="1">
    <citation type="journal article" date="2018" name="G3 (Bethesda)">
        <title>A High-Quality Reference Genome for the Invasive Mosquitofish Gambusia affinis Using a Chicago Library.</title>
        <authorList>
            <person name="Hoffberg S.L."/>
            <person name="Troendle N.J."/>
            <person name="Glenn T.C."/>
            <person name="Mahmud O."/>
            <person name="Louha S."/>
            <person name="Chalopin D."/>
            <person name="Bennetzen J.L."/>
            <person name="Mauricio R."/>
        </authorList>
    </citation>
    <scope>NUCLEOTIDE SEQUENCE [LARGE SCALE GENOMIC DNA]</scope>
    <source>
        <strain evidence="8">NE01/NJP1002.9</strain>
        <tissue evidence="8">Muscle</tissue>
    </source>
</reference>